<sequence length="908" mass="105525">MDEVTLMIQQLNERINTLAAENQELRSRYEEIHRNQQPTGPVLEPKVMLPEKFTGKHSDLRNFISALRNVLELQPYRYQSDRSKTGLVGSLCLGDALSWYRNLQESESPLLHNFSSFIDDLRSHFGDPYFQENARRQLLLLSQGKSSASTYASRFRRIATDTDFNDATLCYHFERGLNIETRRAIAVNDQKFNCLEELIRYSTKVDNRLFEFSRDTASYQPPQSSMNHTPMEIGRINVGRKLTSTEKMHRFKNGLCLYCGESGHIVGSCPKKKPLKKQIPVSVLLDTGATGNFIDSNLVKLLKAPLVSCSPVPLSLVDGSPHNSGPVTHVTASLELKFNSCYYSCSLFVSSFPSASVILGYPWFKYFNPVIDWNSRLVTFSYPKSLDDLSPELVKDTADALSRRYDFKKEEDGSIRKQTITLLPDKRWHKISTVSSQRNLFNHDIDIENDWPLIVEHFLKSDSWPDNLPENIINKCKNETKYFRLFGSNNLELQRITREGPVDYLKFEHRQEKVNKYHTTLGHMSFDSILPLLKRRFWFPRMEQKIKQIVSNCSVCQLNRSDSQSTHSAPLRPITPAALPFERWGIDFVGPIPTSKSGNSYILTAIDYATRWVVAQPYPDKSSRSVMHFIYNHIVMQYGPPFEIISDRDKAFLEEALPHYEQLLRIKHLPTTSYHPRTNGMVERMHQMLNHSLRCLTQDHMDRWDEFLPQTVFAIRSRQHSVTKYSPFYLMFGVEPRLPCDTTPPRSTMQPLDELEQMEERREFNARQFEELGLARRAATERTIAQAEVMLQRNKKTHKEDCDHRFEIGDWVKLRMHKKNKWDRQWAGPFMIVKLYFPHTYYIMSFRGDWLDTPVNEERLAKWKGSSAEDINPVDEPELFSHLSQELTSVEDNSLEEEDNLLANEIIN</sequence>
<dbReference type="STRING" id="133412.A0A1R1X923"/>
<evidence type="ECO:0000256" key="2">
    <source>
        <dbReference type="SAM" id="Coils"/>
    </source>
</evidence>
<dbReference type="Proteomes" id="UP000187283">
    <property type="component" value="Unassembled WGS sequence"/>
</dbReference>
<comment type="caution">
    <text evidence="5">The sequence shown here is derived from an EMBL/GenBank/DDBJ whole genome shotgun (WGS) entry which is preliminary data.</text>
</comment>
<evidence type="ECO:0000259" key="4">
    <source>
        <dbReference type="PROSITE" id="PS50994"/>
    </source>
</evidence>
<feature type="domain" description="CCHC-type" evidence="3">
    <location>
        <begin position="256"/>
        <end position="271"/>
    </location>
</feature>
<dbReference type="Gene3D" id="2.40.70.10">
    <property type="entry name" value="Acid Proteases"/>
    <property type="match status" value="1"/>
</dbReference>
<dbReference type="GO" id="GO:0005634">
    <property type="term" value="C:nucleus"/>
    <property type="evidence" value="ECO:0007669"/>
    <property type="project" value="UniProtKB-ARBA"/>
</dbReference>
<dbReference type="AlphaFoldDB" id="A0A1R1X923"/>
<keyword evidence="2" id="KW-0175">Coiled coil</keyword>
<evidence type="ECO:0000259" key="3">
    <source>
        <dbReference type="PROSITE" id="PS50158"/>
    </source>
</evidence>
<feature type="domain" description="Integrase catalytic" evidence="4">
    <location>
        <begin position="576"/>
        <end position="735"/>
    </location>
</feature>
<keyword evidence="1" id="KW-0862">Zinc</keyword>
<dbReference type="Gene3D" id="3.30.420.10">
    <property type="entry name" value="Ribonuclease H-like superfamily/Ribonuclease H"/>
    <property type="match status" value="1"/>
</dbReference>
<dbReference type="InterPro" id="IPR036397">
    <property type="entry name" value="RNaseH_sf"/>
</dbReference>
<dbReference type="PANTHER" id="PTHR37984">
    <property type="entry name" value="PROTEIN CBG26694"/>
    <property type="match status" value="1"/>
</dbReference>
<dbReference type="InterPro" id="IPR005162">
    <property type="entry name" value="Retrotrans_gag_dom"/>
</dbReference>
<keyword evidence="6" id="KW-1185">Reference proteome</keyword>
<dbReference type="SUPFAM" id="SSF57756">
    <property type="entry name" value="Retrovirus zinc finger-like domains"/>
    <property type="match status" value="1"/>
</dbReference>
<dbReference type="OrthoDB" id="5517874at2759"/>
<feature type="coiled-coil region" evidence="2">
    <location>
        <begin position="1"/>
        <end position="35"/>
    </location>
</feature>
<dbReference type="CDD" id="cd00303">
    <property type="entry name" value="retropepsin_like"/>
    <property type="match status" value="1"/>
</dbReference>
<gene>
    <name evidence="5" type="ORF">AYI70_g9904</name>
</gene>
<evidence type="ECO:0000313" key="5">
    <source>
        <dbReference type="EMBL" id="OMJ11137.1"/>
    </source>
</evidence>
<evidence type="ECO:0000313" key="6">
    <source>
        <dbReference type="Proteomes" id="UP000187283"/>
    </source>
</evidence>
<dbReference type="PROSITE" id="PS50994">
    <property type="entry name" value="INTEGRASE"/>
    <property type="match status" value="1"/>
</dbReference>
<dbReference type="Pfam" id="PF17921">
    <property type="entry name" value="Integrase_H2C2"/>
    <property type="match status" value="1"/>
</dbReference>
<dbReference type="InterPro" id="IPR001878">
    <property type="entry name" value="Znf_CCHC"/>
</dbReference>
<dbReference type="Gene3D" id="2.30.30.850">
    <property type="match status" value="1"/>
</dbReference>
<dbReference type="InterPro" id="IPR001584">
    <property type="entry name" value="Integrase_cat-core"/>
</dbReference>
<dbReference type="GO" id="GO:0008270">
    <property type="term" value="F:zinc ion binding"/>
    <property type="evidence" value="ECO:0007669"/>
    <property type="project" value="UniProtKB-KW"/>
</dbReference>
<dbReference type="PANTHER" id="PTHR37984:SF15">
    <property type="entry name" value="INTEGRASE CATALYTIC DOMAIN-CONTAINING PROTEIN"/>
    <property type="match status" value="1"/>
</dbReference>
<dbReference type="PROSITE" id="PS50158">
    <property type="entry name" value="ZF_CCHC"/>
    <property type="match status" value="1"/>
</dbReference>
<dbReference type="Pfam" id="PF08284">
    <property type="entry name" value="RVP_2"/>
    <property type="match status" value="1"/>
</dbReference>
<dbReference type="GO" id="GO:0015074">
    <property type="term" value="P:DNA integration"/>
    <property type="evidence" value="ECO:0007669"/>
    <property type="project" value="InterPro"/>
</dbReference>
<proteinExistence type="predicted"/>
<keyword evidence="1" id="KW-0479">Metal-binding</keyword>
<evidence type="ECO:0000256" key="1">
    <source>
        <dbReference type="PROSITE-ProRule" id="PRU00047"/>
    </source>
</evidence>
<dbReference type="Gene3D" id="1.10.340.70">
    <property type="match status" value="1"/>
</dbReference>
<name>A0A1R1X923_9FUNG</name>
<reference evidence="5 6" key="1">
    <citation type="submission" date="2017-01" db="EMBL/GenBank/DDBJ databases">
        <authorList>
            <person name="Mah S.A."/>
            <person name="Swanson W.J."/>
            <person name="Moy G.W."/>
            <person name="Vacquier V.D."/>
        </authorList>
    </citation>
    <scope>NUCLEOTIDE SEQUENCE [LARGE SCALE GENOMIC DNA]</scope>
    <source>
        <strain evidence="5 6">GSMNP</strain>
    </source>
</reference>
<dbReference type="InterPro" id="IPR036875">
    <property type="entry name" value="Znf_CCHC_sf"/>
</dbReference>
<organism evidence="5 6">
    <name type="scientific">Smittium culicis</name>
    <dbReference type="NCBI Taxonomy" id="133412"/>
    <lineage>
        <taxon>Eukaryota</taxon>
        <taxon>Fungi</taxon>
        <taxon>Fungi incertae sedis</taxon>
        <taxon>Zoopagomycota</taxon>
        <taxon>Kickxellomycotina</taxon>
        <taxon>Harpellomycetes</taxon>
        <taxon>Harpellales</taxon>
        <taxon>Legeriomycetaceae</taxon>
        <taxon>Smittium</taxon>
    </lineage>
</organism>
<dbReference type="GO" id="GO:0003676">
    <property type="term" value="F:nucleic acid binding"/>
    <property type="evidence" value="ECO:0007669"/>
    <property type="project" value="InterPro"/>
</dbReference>
<protein>
    <submittedName>
        <fullName evidence="5">Retrotransposon-derived protein PEG10</fullName>
    </submittedName>
</protein>
<accession>A0A1R1X923</accession>
<dbReference type="InterPro" id="IPR012337">
    <property type="entry name" value="RNaseH-like_sf"/>
</dbReference>
<dbReference type="SUPFAM" id="SSF50630">
    <property type="entry name" value="Acid proteases"/>
    <property type="match status" value="1"/>
</dbReference>
<dbReference type="InterPro" id="IPR041588">
    <property type="entry name" value="Integrase_H2C2"/>
</dbReference>
<keyword evidence="1" id="KW-0863">Zinc-finger</keyword>
<dbReference type="Pfam" id="PF00665">
    <property type="entry name" value="rve"/>
    <property type="match status" value="1"/>
</dbReference>
<dbReference type="EMBL" id="LSSN01004672">
    <property type="protein sequence ID" value="OMJ11137.1"/>
    <property type="molecule type" value="Genomic_DNA"/>
</dbReference>
<dbReference type="Pfam" id="PF03732">
    <property type="entry name" value="Retrotrans_gag"/>
    <property type="match status" value="1"/>
</dbReference>
<dbReference type="SUPFAM" id="SSF53098">
    <property type="entry name" value="Ribonuclease H-like"/>
    <property type="match status" value="1"/>
</dbReference>
<dbReference type="FunFam" id="3.30.420.10:FF:000032">
    <property type="entry name" value="Retrovirus-related Pol polyprotein from transposon 297-like Protein"/>
    <property type="match status" value="1"/>
</dbReference>
<dbReference type="InterPro" id="IPR021109">
    <property type="entry name" value="Peptidase_aspartic_dom_sf"/>
</dbReference>
<dbReference type="InterPro" id="IPR050951">
    <property type="entry name" value="Retrovirus_Pol_polyprotein"/>
</dbReference>